<dbReference type="Pfam" id="PF07730">
    <property type="entry name" value="HisKA_3"/>
    <property type="match status" value="1"/>
</dbReference>
<dbReference type="PANTHER" id="PTHR24421">
    <property type="entry name" value="NITRATE/NITRITE SENSOR PROTEIN NARX-RELATED"/>
    <property type="match status" value="1"/>
</dbReference>
<evidence type="ECO:0000256" key="11">
    <source>
        <dbReference type="SAM" id="Phobius"/>
    </source>
</evidence>
<gene>
    <name evidence="13" type="ORF">SAMN04488244_1197</name>
</gene>
<dbReference type="RefSeq" id="WP_103881528.1">
    <property type="nucleotide sequence ID" value="NZ_FNVG01000019.1"/>
</dbReference>
<evidence type="ECO:0000256" key="6">
    <source>
        <dbReference type="ARBA" id="ARBA00022989"/>
    </source>
</evidence>
<evidence type="ECO:0000256" key="7">
    <source>
        <dbReference type="ARBA" id="ARBA00023012"/>
    </source>
</evidence>
<feature type="coiled-coil region" evidence="9">
    <location>
        <begin position="272"/>
        <end position="302"/>
    </location>
</feature>
<dbReference type="PANTHER" id="PTHR24421:SF58">
    <property type="entry name" value="SIGNAL TRANSDUCTION HISTIDINE-PROTEIN KINASE_PHOSPHATASE UHPB"/>
    <property type="match status" value="1"/>
</dbReference>
<keyword evidence="8 11" id="KW-0472">Membrane</keyword>
<evidence type="ECO:0000256" key="5">
    <source>
        <dbReference type="ARBA" id="ARBA00022777"/>
    </source>
</evidence>
<dbReference type="GO" id="GO:0046983">
    <property type="term" value="F:protein dimerization activity"/>
    <property type="evidence" value="ECO:0007669"/>
    <property type="project" value="InterPro"/>
</dbReference>
<evidence type="ECO:0000256" key="1">
    <source>
        <dbReference type="ARBA" id="ARBA00004651"/>
    </source>
</evidence>
<keyword evidence="5 13" id="KW-0418">Kinase</keyword>
<dbReference type="Gene3D" id="3.30.565.10">
    <property type="entry name" value="Histidine kinase-like ATPase, C-terminal domain"/>
    <property type="match status" value="1"/>
</dbReference>
<evidence type="ECO:0000256" key="2">
    <source>
        <dbReference type="ARBA" id="ARBA00022475"/>
    </source>
</evidence>
<feature type="transmembrane region" description="Helical" evidence="11">
    <location>
        <begin position="134"/>
        <end position="159"/>
    </location>
</feature>
<dbReference type="InterPro" id="IPR003594">
    <property type="entry name" value="HATPase_dom"/>
</dbReference>
<evidence type="ECO:0000256" key="10">
    <source>
        <dbReference type="SAM" id="MobiDB-lite"/>
    </source>
</evidence>
<keyword evidence="9" id="KW-0175">Coiled coil</keyword>
<evidence type="ECO:0000256" key="3">
    <source>
        <dbReference type="ARBA" id="ARBA00022679"/>
    </source>
</evidence>
<dbReference type="EMBL" id="FNVG01000019">
    <property type="protein sequence ID" value="SEG55060.1"/>
    <property type="molecule type" value="Genomic_DNA"/>
</dbReference>
<dbReference type="OrthoDB" id="9797605at2"/>
<protein>
    <submittedName>
        <fullName evidence="13">Two-component system, NarL family, sensor histidine kinase UhpB</fullName>
    </submittedName>
</protein>
<keyword evidence="4 11" id="KW-0812">Transmembrane</keyword>
<dbReference type="Pfam" id="PF02518">
    <property type="entry name" value="HATPase_c"/>
    <property type="match status" value="1"/>
</dbReference>
<organism evidence="13 14">
    <name type="scientific">Vibrio hangzhouensis</name>
    <dbReference type="NCBI Taxonomy" id="462991"/>
    <lineage>
        <taxon>Bacteria</taxon>
        <taxon>Pseudomonadati</taxon>
        <taxon>Pseudomonadota</taxon>
        <taxon>Gammaproteobacteria</taxon>
        <taxon>Vibrionales</taxon>
        <taxon>Vibrionaceae</taxon>
        <taxon>Vibrio</taxon>
    </lineage>
</organism>
<feature type="transmembrane region" description="Helical" evidence="11">
    <location>
        <begin position="179"/>
        <end position="200"/>
    </location>
</feature>
<dbReference type="PROSITE" id="PS50109">
    <property type="entry name" value="HIS_KIN"/>
    <property type="match status" value="1"/>
</dbReference>
<dbReference type="InterPro" id="IPR011712">
    <property type="entry name" value="Sig_transdc_His_kin_sub3_dim/P"/>
</dbReference>
<evidence type="ECO:0000313" key="13">
    <source>
        <dbReference type="EMBL" id="SEG55060.1"/>
    </source>
</evidence>
<dbReference type="GO" id="GO:0000155">
    <property type="term" value="F:phosphorelay sensor kinase activity"/>
    <property type="evidence" value="ECO:0007669"/>
    <property type="project" value="InterPro"/>
</dbReference>
<keyword evidence="3" id="KW-0808">Transferase</keyword>
<evidence type="ECO:0000313" key="14">
    <source>
        <dbReference type="Proteomes" id="UP000236721"/>
    </source>
</evidence>
<evidence type="ECO:0000256" key="4">
    <source>
        <dbReference type="ARBA" id="ARBA00022692"/>
    </source>
</evidence>
<dbReference type="NCBIfam" id="NF008649">
    <property type="entry name" value="PRK11644.1"/>
    <property type="match status" value="1"/>
</dbReference>
<comment type="subcellular location">
    <subcellularLocation>
        <location evidence="1">Cell membrane</location>
        <topology evidence="1">Multi-pass membrane protein</topology>
    </subcellularLocation>
</comment>
<dbReference type="InterPro" id="IPR007895">
    <property type="entry name" value="MASE1"/>
</dbReference>
<feature type="transmembrane region" description="Helical" evidence="11">
    <location>
        <begin position="109"/>
        <end position="127"/>
    </location>
</feature>
<evidence type="ECO:0000256" key="9">
    <source>
        <dbReference type="SAM" id="Coils"/>
    </source>
</evidence>
<dbReference type="Pfam" id="PF05231">
    <property type="entry name" value="MASE1"/>
    <property type="match status" value="1"/>
</dbReference>
<feature type="transmembrane region" description="Helical" evidence="11">
    <location>
        <begin position="12"/>
        <end position="29"/>
    </location>
</feature>
<dbReference type="GO" id="GO:0005886">
    <property type="term" value="C:plasma membrane"/>
    <property type="evidence" value="ECO:0007669"/>
    <property type="project" value="UniProtKB-SubCell"/>
</dbReference>
<dbReference type="Proteomes" id="UP000236721">
    <property type="component" value="Unassembled WGS sequence"/>
</dbReference>
<keyword evidence="7" id="KW-0902">Two-component regulatory system</keyword>
<dbReference type="SUPFAM" id="SSF55874">
    <property type="entry name" value="ATPase domain of HSP90 chaperone/DNA topoisomerase II/histidine kinase"/>
    <property type="match status" value="1"/>
</dbReference>
<name>A0A1H6B372_9VIBR</name>
<dbReference type="InterPro" id="IPR036890">
    <property type="entry name" value="HATPase_C_sf"/>
</dbReference>
<feature type="region of interest" description="Disordered" evidence="10">
    <location>
        <begin position="484"/>
        <end position="503"/>
    </location>
</feature>
<dbReference type="InterPro" id="IPR050482">
    <property type="entry name" value="Sensor_HK_TwoCompSys"/>
</dbReference>
<keyword evidence="6 11" id="KW-1133">Transmembrane helix</keyword>
<keyword evidence="14" id="KW-1185">Reference proteome</keyword>
<dbReference type="AlphaFoldDB" id="A0A1H6B372"/>
<proteinExistence type="predicted"/>
<reference evidence="14" key="1">
    <citation type="submission" date="2016-10" db="EMBL/GenBank/DDBJ databases">
        <authorList>
            <person name="Varghese N."/>
            <person name="Submissions S."/>
        </authorList>
    </citation>
    <scope>NUCLEOTIDE SEQUENCE [LARGE SCALE GENOMIC DNA]</scope>
    <source>
        <strain evidence="14">CGMCC 1.7062</strain>
    </source>
</reference>
<dbReference type="CDD" id="cd16917">
    <property type="entry name" value="HATPase_UhpB-NarQ-NarX-like"/>
    <property type="match status" value="1"/>
</dbReference>
<evidence type="ECO:0000256" key="8">
    <source>
        <dbReference type="ARBA" id="ARBA00023136"/>
    </source>
</evidence>
<dbReference type="SMART" id="SM00387">
    <property type="entry name" value="HATPase_c"/>
    <property type="match status" value="1"/>
</dbReference>
<accession>A0A1H6B372</accession>
<dbReference type="InterPro" id="IPR005467">
    <property type="entry name" value="His_kinase_dom"/>
</dbReference>
<keyword evidence="2" id="KW-1003">Cell membrane</keyword>
<evidence type="ECO:0000259" key="12">
    <source>
        <dbReference type="PROSITE" id="PS50109"/>
    </source>
</evidence>
<feature type="domain" description="Histidine kinase" evidence="12">
    <location>
        <begin position="310"/>
        <end position="503"/>
    </location>
</feature>
<sequence>MRTFFVESASAWLITLCSWFCLWVISYYFVNDAELAILFFPFALRLGLTLHTAKKYWPSIYSAEWLLAISLATLMSQPQWLTVLAASVSSIPVALLATRFYQGAQWQRLSVQALAIVVCACINIVAVGSHTDSLSFVGLVSITGGLMLVPTCYLIWNYLFQSTWRPLTSNLIHHPFELTVKPILLFVTLFAISISLQIGLPEELRRFAPFCLAIPIILLAFRYGWQGALLGTLLNSCALIAARSGVSQIEITDLLLSISAQSLTGILLGMAVQRQRDLNQQLRTELNRNKNLSKQLVQAEESVRKDIARELHDEIGQNITAIRTQASIIKRVSNPELSVGCANTIESLSLNVYDTTKGLLTRLRPKTLDDLDAISAIRQMVREMEFEQLGIQVELTINGHTETELSDVMAVTLFRLCQEALNNVLKYAKANHVSIVITMETAINLRIRDNGVGFRLEDSQKGFGLKGMQERVQALGGKLTIRSQMDEGDHSHGTTIDAHLPLK</sequence>